<proteinExistence type="predicted"/>
<keyword evidence="2" id="KW-1185">Reference proteome</keyword>
<reference evidence="1 2" key="1">
    <citation type="submission" date="2020-09" db="EMBL/GenBank/DDBJ databases">
        <title>Diversity and distribution of actinomycetes associated with coral in the coast of Hainan.</title>
        <authorList>
            <person name="Li F."/>
        </authorList>
    </citation>
    <scope>NUCLEOTIDE SEQUENCE [LARGE SCALE GENOMIC DNA]</scope>
    <source>
        <strain evidence="1 2">HNM0947</strain>
    </source>
</reference>
<gene>
    <name evidence="1" type="ORF">IDM40_06465</name>
</gene>
<accession>A0ABR9P3H2</accession>
<dbReference type="EMBL" id="JADBGI010000004">
    <property type="protein sequence ID" value="MBE2998350.1"/>
    <property type="molecule type" value="Genomic_DNA"/>
</dbReference>
<dbReference type="Proteomes" id="UP000806528">
    <property type="component" value="Unassembled WGS sequence"/>
</dbReference>
<sequence>MTPEDRESLVDALCEVAYVQDREGQSDLLSCLPLRIRREVGTGPVYRFALRLVTACETQGTLLPLVRWVLRKDARSVAAEALAAEAAPYVREAEDTVLGSVLVDAATAGAATVSGDLATVRAELALLPCEPGVRETYRSIRADHAGKGGGLPPPETAWEALVNLALLPAFDDPSPAARFCAWLAAAHPALSCADLLGQWGGALGAAPLPAPAPEDLPARLVVRVSRSCRDRYDLESWSVLSDGRGGPPDFAEHWMDRDVPGEEISVRVGSRLDLLLADSRSAHHRSTRVELVTSLDLMAEAVAERWQNGRTLQGRPLGERAEVVYRDEALLDRRSPEVRSAQKRFSQRWSGLFRDGRAAVFDLFHTADMNERLIAKRLDDDRVIGISVPRGLGEVFLSVALAVRSGVPVVIWHFGDSPRPVGSWLSPVQMEREVTVSPDDMSELPAALLRSRSGRVSPSDYGYIESSSQIAVIYHDTLPVLPPPPPPMSHRSIQ</sequence>
<evidence type="ECO:0000313" key="2">
    <source>
        <dbReference type="Proteomes" id="UP000806528"/>
    </source>
</evidence>
<evidence type="ECO:0000313" key="1">
    <source>
        <dbReference type="EMBL" id="MBE2998350.1"/>
    </source>
</evidence>
<name>A0ABR9P3H2_9ACTN</name>
<protein>
    <submittedName>
        <fullName evidence="1">Uncharacterized protein</fullName>
    </submittedName>
</protein>
<comment type="caution">
    <text evidence="1">The sequence shown here is derived from an EMBL/GenBank/DDBJ whole genome shotgun (WGS) entry which is preliminary data.</text>
</comment>
<organism evidence="1 2">
    <name type="scientific">Nocardiopsis coralli</name>
    <dbReference type="NCBI Taxonomy" id="2772213"/>
    <lineage>
        <taxon>Bacteria</taxon>
        <taxon>Bacillati</taxon>
        <taxon>Actinomycetota</taxon>
        <taxon>Actinomycetes</taxon>
        <taxon>Streptosporangiales</taxon>
        <taxon>Nocardiopsidaceae</taxon>
        <taxon>Nocardiopsis</taxon>
    </lineage>
</organism>
<dbReference type="RefSeq" id="WP_193120979.1">
    <property type="nucleotide sequence ID" value="NZ_JADBGI010000004.1"/>
</dbReference>